<evidence type="ECO:0008006" key="5">
    <source>
        <dbReference type="Google" id="ProtNLM"/>
    </source>
</evidence>
<feature type="transmembrane region" description="Helical" evidence="2">
    <location>
        <begin position="406"/>
        <end position="425"/>
    </location>
</feature>
<keyword evidence="2" id="KW-0472">Membrane</keyword>
<keyword evidence="2" id="KW-1133">Transmembrane helix</keyword>
<protein>
    <recommendedName>
        <fullName evidence="5">DUF2079 domain-containing protein</fullName>
    </recommendedName>
</protein>
<dbReference type="InterPro" id="IPR018650">
    <property type="entry name" value="STSV1_Orf64"/>
</dbReference>
<feature type="region of interest" description="Disordered" evidence="1">
    <location>
        <begin position="527"/>
        <end position="546"/>
    </location>
</feature>
<reference evidence="4" key="1">
    <citation type="journal article" date="2019" name="Int. J. Syst. Evol. Microbiol.">
        <title>The Global Catalogue of Microorganisms (GCM) 10K type strain sequencing project: providing services to taxonomists for standard genome sequencing and annotation.</title>
        <authorList>
            <consortium name="The Broad Institute Genomics Platform"/>
            <consortium name="The Broad Institute Genome Sequencing Center for Infectious Disease"/>
            <person name="Wu L."/>
            <person name="Ma J."/>
        </authorList>
    </citation>
    <scope>NUCLEOTIDE SEQUENCE [LARGE SCALE GENOMIC DNA]</scope>
    <source>
        <strain evidence="4">JCM 3399</strain>
    </source>
</reference>
<dbReference type="Proteomes" id="UP000654471">
    <property type="component" value="Unassembled WGS sequence"/>
</dbReference>
<dbReference type="EMBL" id="BMRP01000063">
    <property type="protein sequence ID" value="GGU99552.1"/>
    <property type="molecule type" value="Genomic_DNA"/>
</dbReference>
<feature type="transmembrane region" description="Helical" evidence="2">
    <location>
        <begin position="437"/>
        <end position="455"/>
    </location>
</feature>
<feature type="transmembrane region" description="Helical" evidence="2">
    <location>
        <begin position="199"/>
        <end position="217"/>
    </location>
</feature>
<accession>A0ABQ2VQ06</accession>
<evidence type="ECO:0000313" key="3">
    <source>
        <dbReference type="EMBL" id="GGU99552.1"/>
    </source>
</evidence>
<feature type="transmembrane region" description="Helical" evidence="2">
    <location>
        <begin position="355"/>
        <end position="375"/>
    </location>
</feature>
<evidence type="ECO:0000256" key="2">
    <source>
        <dbReference type="SAM" id="Phobius"/>
    </source>
</evidence>
<feature type="transmembrane region" description="Helical" evidence="2">
    <location>
        <begin position="308"/>
        <end position="331"/>
    </location>
</feature>
<proteinExistence type="predicted"/>
<name>A0ABQ2VQ06_9ACTN</name>
<sequence>MGPSQDEVGSGVARGGLEDGVVALGEFSGDREAEPGASGVAGAGLIEAGEAWEDVLTLLCGDAWAVVADFHDDRTGGTRSPGCRFGVPGDVDAVVCVAGGVVEQVAQDAFEFAGCGEDWSWAAGAVLFAVYTAVSVRDHQRMPTTGFDLGIFEQAVRSYAHGHLPVSELKGPGFPLLGDHFSPVLATLAPFYRLWPSPLTLLVAQAALFAVAVVPLASWAQPAAGRATALAVAFGYGASWGTAQAVGFDFHEICFAVPLLAFSLTALGEGRLRAAVVWALPLLLVKEDLGLTVAVIGALVARRGRARLGVVASAVGIVGALLEVLVIIPAFNPGQGYAYWNNLSVGGATGSESTAVLRAAHCVLTVVLLLAPTAFMAARSPLLWTALPILGWRLLSHNPAYWGTSYHYSAVLMPVVFAAFVGAVATRPGGQRAARTYLASGTAISVLLLPLFPLSRLAEPAAWQTDARIAAAHHVLDRIPDGATVAETSTDWCRSSPAAPPVSEFGLRHSRPDPEWIIVDTATPQTWPTSNAQQARDVGSAPAHGYRTSLTRTTTSCCTDPELHPALLNSEDPSVGADALKAKCRSRVPCRRRR</sequence>
<keyword evidence="2" id="KW-0812">Transmembrane</keyword>
<evidence type="ECO:0000313" key="4">
    <source>
        <dbReference type="Proteomes" id="UP000654471"/>
    </source>
</evidence>
<keyword evidence="4" id="KW-1185">Reference proteome</keyword>
<dbReference type="Pfam" id="PF09852">
    <property type="entry name" value="DUF2079"/>
    <property type="match status" value="1"/>
</dbReference>
<organism evidence="3 4">
    <name type="scientific">Streptomyces albospinus</name>
    <dbReference type="NCBI Taxonomy" id="285515"/>
    <lineage>
        <taxon>Bacteria</taxon>
        <taxon>Bacillati</taxon>
        <taxon>Actinomycetota</taxon>
        <taxon>Actinomycetes</taxon>
        <taxon>Kitasatosporales</taxon>
        <taxon>Streptomycetaceae</taxon>
        <taxon>Streptomyces</taxon>
    </lineage>
</organism>
<evidence type="ECO:0000256" key="1">
    <source>
        <dbReference type="SAM" id="MobiDB-lite"/>
    </source>
</evidence>
<comment type="caution">
    <text evidence="3">The sequence shown here is derived from an EMBL/GenBank/DDBJ whole genome shotgun (WGS) entry which is preliminary data.</text>
</comment>
<gene>
    <name evidence="3" type="ORF">GCM10010211_78620</name>
</gene>